<reference evidence="10 11" key="1">
    <citation type="submission" date="2016-10" db="EMBL/GenBank/DDBJ databases">
        <authorList>
            <person name="de Groot N.N."/>
        </authorList>
    </citation>
    <scope>NUCLEOTIDE SEQUENCE [LARGE SCALE GENOMIC DNA]</scope>
    <source>
        <strain evidence="10 11">CGMCC 4.6533</strain>
    </source>
</reference>
<evidence type="ECO:0000256" key="6">
    <source>
        <dbReference type="ARBA" id="ARBA00022989"/>
    </source>
</evidence>
<dbReference type="PANTHER" id="PTHR11795">
    <property type="entry name" value="BRANCHED-CHAIN AMINO ACID TRANSPORT SYSTEM PERMEASE PROTEIN LIVH"/>
    <property type="match status" value="1"/>
</dbReference>
<feature type="transmembrane region" description="Helical" evidence="9">
    <location>
        <begin position="183"/>
        <end position="202"/>
    </location>
</feature>
<evidence type="ECO:0000256" key="8">
    <source>
        <dbReference type="ARBA" id="ARBA00037998"/>
    </source>
</evidence>
<dbReference type="GO" id="GO:0022857">
    <property type="term" value="F:transmembrane transporter activity"/>
    <property type="evidence" value="ECO:0007669"/>
    <property type="project" value="InterPro"/>
</dbReference>
<feature type="transmembrane region" description="Helical" evidence="9">
    <location>
        <begin position="133"/>
        <end position="155"/>
    </location>
</feature>
<comment type="similarity">
    <text evidence="8">Belongs to the binding-protein-dependent transport system permease family. LivHM subfamily.</text>
</comment>
<feature type="transmembrane region" description="Helical" evidence="9">
    <location>
        <begin position="90"/>
        <end position="113"/>
    </location>
</feature>
<protein>
    <submittedName>
        <fullName evidence="10">Branched-chain amino acid transport system permease protein</fullName>
    </submittedName>
</protein>
<dbReference type="InterPro" id="IPR001851">
    <property type="entry name" value="ABC_transp_permease"/>
</dbReference>
<dbReference type="OrthoDB" id="9807115at2"/>
<dbReference type="Proteomes" id="UP000199202">
    <property type="component" value="Unassembled WGS sequence"/>
</dbReference>
<sequence length="286" mass="28789">MSAFLTYLLNGLAVGCAIALIASGLVVIHRVTGVVNFAQGTFAVVAGLCMSSLLGMGLPHGLSEVAAVLVAALAGLLTGLAAIGRRGTTALSALIITLGVGVLAYAVEIVLWGDQPRSAPGLAGSVIVAGARIQTQHLLVIGVTAATFVLLALFFGRTYLGKALTACASNPYAARVVGIDTRLMGLLAFALGGLLGGLAGVLVTPLRPISFDTDVTLIVNGFAAAVFGALTRPVITLAGALLLGVAETMAAGYGYGSHQLEIALGLMIVVMIVQAGRRPAVTQEST</sequence>
<keyword evidence="2" id="KW-0813">Transport</keyword>
<evidence type="ECO:0000256" key="5">
    <source>
        <dbReference type="ARBA" id="ARBA00022970"/>
    </source>
</evidence>
<feature type="transmembrane region" description="Helical" evidence="9">
    <location>
        <begin position="6"/>
        <end position="28"/>
    </location>
</feature>
<accession>A0A1G7Z3M9</accession>
<keyword evidence="6 9" id="KW-1133">Transmembrane helix</keyword>
<keyword evidence="4 9" id="KW-0812">Transmembrane</keyword>
<evidence type="ECO:0000256" key="4">
    <source>
        <dbReference type="ARBA" id="ARBA00022692"/>
    </source>
</evidence>
<dbReference type="GO" id="GO:0005886">
    <property type="term" value="C:plasma membrane"/>
    <property type="evidence" value="ECO:0007669"/>
    <property type="project" value="UniProtKB-SubCell"/>
</dbReference>
<dbReference type="EMBL" id="FNDJ01000001">
    <property type="protein sequence ID" value="SDH03096.1"/>
    <property type="molecule type" value="Genomic_DNA"/>
</dbReference>
<dbReference type="RefSeq" id="WP_090928242.1">
    <property type="nucleotide sequence ID" value="NZ_FNDJ01000001.1"/>
</dbReference>
<organism evidence="10 11">
    <name type="scientific">Nonomuraea jiangxiensis</name>
    <dbReference type="NCBI Taxonomy" id="633440"/>
    <lineage>
        <taxon>Bacteria</taxon>
        <taxon>Bacillati</taxon>
        <taxon>Actinomycetota</taxon>
        <taxon>Actinomycetes</taxon>
        <taxon>Streptosporangiales</taxon>
        <taxon>Streptosporangiaceae</taxon>
        <taxon>Nonomuraea</taxon>
    </lineage>
</organism>
<proteinExistence type="inferred from homology"/>
<name>A0A1G7Z3M9_9ACTN</name>
<feature type="transmembrane region" description="Helical" evidence="9">
    <location>
        <begin position="258"/>
        <end position="276"/>
    </location>
</feature>
<gene>
    <name evidence="10" type="ORF">SAMN05421869_101296</name>
</gene>
<evidence type="ECO:0000256" key="9">
    <source>
        <dbReference type="SAM" id="Phobius"/>
    </source>
</evidence>
<keyword evidence="11" id="KW-1185">Reference proteome</keyword>
<keyword evidence="3" id="KW-1003">Cell membrane</keyword>
<evidence type="ECO:0000256" key="2">
    <source>
        <dbReference type="ARBA" id="ARBA00022448"/>
    </source>
</evidence>
<dbReference type="InterPro" id="IPR052157">
    <property type="entry name" value="BCAA_transport_permease"/>
</dbReference>
<dbReference type="Pfam" id="PF02653">
    <property type="entry name" value="BPD_transp_2"/>
    <property type="match status" value="1"/>
</dbReference>
<evidence type="ECO:0000256" key="7">
    <source>
        <dbReference type="ARBA" id="ARBA00023136"/>
    </source>
</evidence>
<feature type="transmembrane region" description="Helical" evidence="9">
    <location>
        <begin position="65"/>
        <end position="83"/>
    </location>
</feature>
<dbReference type="PANTHER" id="PTHR11795:SF450">
    <property type="entry name" value="ABC TRANSPORTER PERMEASE PROTEIN"/>
    <property type="match status" value="1"/>
</dbReference>
<evidence type="ECO:0000256" key="1">
    <source>
        <dbReference type="ARBA" id="ARBA00004651"/>
    </source>
</evidence>
<dbReference type="STRING" id="633440.SAMN05421869_101296"/>
<dbReference type="AlphaFoldDB" id="A0A1G7Z3M9"/>
<evidence type="ECO:0000313" key="11">
    <source>
        <dbReference type="Proteomes" id="UP000199202"/>
    </source>
</evidence>
<dbReference type="GO" id="GO:0006865">
    <property type="term" value="P:amino acid transport"/>
    <property type="evidence" value="ECO:0007669"/>
    <property type="project" value="UniProtKB-KW"/>
</dbReference>
<evidence type="ECO:0000313" key="10">
    <source>
        <dbReference type="EMBL" id="SDH03096.1"/>
    </source>
</evidence>
<comment type="subcellular location">
    <subcellularLocation>
        <location evidence="1">Cell membrane</location>
        <topology evidence="1">Multi-pass membrane protein</topology>
    </subcellularLocation>
</comment>
<dbReference type="CDD" id="cd06582">
    <property type="entry name" value="TM_PBP1_LivH_like"/>
    <property type="match status" value="1"/>
</dbReference>
<keyword evidence="5" id="KW-0029">Amino-acid transport</keyword>
<feature type="transmembrane region" description="Helical" evidence="9">
    <location>
        <begin position="40"/>
        <end position="59"/>
    </location>
</feature>
<keyword evidence="7 9" id="KW-0472">Membrane</keyword>
<evidence type="ECO:0000256" key="3">
    <source>
        <dbReference type="ARBA" id="ARBA00022475"/>
    </source>
</evidence>
<feature type="transmembrane region" description="Helical" evidence="9">
    <location>
        <begin position="222"/>
        <end position="246"/>
    </location>
</feature>